<gene>
    <name evidence="2" type="ORF">MRSR164_07215</name>
</gene>
<evidence type="ECO:0000256" key="1">
    <source>
        <dbReference type="SAM" id="MobiDB-lite"/>
    </source>
</evidence>
<proteinExistence type="predicted"/>
<protein>
    <submittedName>
        <fullName evidence="2">Uncharacterized protein</fullName>
    </submittedName>
</protein>
<dbReference type="Proteomes" id="UP001349262">
    <property type="component" value="Unassembled WGS sequence"/>
</dbReference>
<reference evidence="2 3" key="1">
    <citation type="journal article" date="2012" name="Genet. Mol. Biol.">
        <title>Analysis of 16S rRNA and mxaF genes revealing insights into Methylobacterium niche-specific plant association.</title>
        <authorList>
            <person name="Dourado M.N."/>
            <person name="Andreote F.D."/>
            <person name="Dini-Andreote F."/>
            <person name="Conti R."/>
            <person name="Araujo J.M."/>
            <person name="Araujo W.L."/>
        </authorList>
    </citation>
    <scope>NUCLEOTIDE SEQUENCE [LARGE SCALE GENOMIC DNA]</scope>
    <source>
        <strain evidence="2 3">SR1.6/4</strain>
    </source>
</reference>
<name>A0ABU7T7R6_9HYPH</name>
<evidence type="ECO:0000313" key="2">
    <source>
        <dbReference type="EMBL" id="MEE7456574.1"/>
    </source>
</evidence>
<evidence type="ECO:0000313" key="3">
    <source>
        <dbReference type="Proteomes" id="UP001349262"/>
    </source>
</evidence>
<dbReference type="EMBL" id="MLBY01000004">
    <property type="protein sequence ID" value="MEE7456574.1"/>
    <property type="molecule type" value="Genomic_DNA"/>
</dbReference>
<sequence>MPVFDGKNLSVQDDGDALLAMILHAAPSARDAARERGRLRIERATMLPEAAAPAPPEKPRSLKPAEITPVN</sequence>
<organism evidence="2 3">
    <name type="scientific">Methylobacterium radiotolerans</name>
    <dbReference type="NCBI Taxonomy" id="31998"/>
    <lineage>
        <taxon>Bacteria</taxon>
        <taxon>Pseudomonadati</taxon>
        <taxon>Pseudomonadota</taxon>
        <taxon>Alphaproteobacteria</taxon>
        <taxon>Hyphomicrobiales</taxon>
        <taxon>Methylobacteriaceae</taxon>
        <taxon>Methylobacterium</taxon>
    </lineage>
</organism>
<feature type="region of interest" description="Disordered" evidence="1">
    <location>
        <begin position="47"/>
        <end position="71"/>
    </location>
</feature>
<keyword evidence="3" id="KW-1185">Reference proteome</keyword>
<comment type="caution">
    <text evidence="2">The sequence shown here is derived from an EMBL/GenBank/DDBJ whole genome shotgun (WGS) entry which is preliminary data.</text>
</comment>
<accession>A0ABU7T7R6</accession>